<evidence type="ECO:0000313" key="3">
    <source>
        <dbReference type="Proteomes" id="UP000197269"/>
    </source>
</evidence>
<name>A0A246DMW9_9HYPH</name>
<dbReference type="CDD" id="cd15482">
    <property type="entry name" value="Sialidase_non-viral"/>
    <property type="match status" value="1"/>
</dbReference>
<dbReference type="InterPro" id="IPR036278">
    <property type="entry name" value="Sialidase_sf"/>
</dbReference>
<sequence>MQLRHLEIYRRQDEFAAWPANYGLWSWGDEIVVVFARGKLGAKGELHELDRDYPFVPWQARSLDGGLTWMGEPFCGHVPGGLSLSADEHLNADLKIRPHLSVRDDLCLLDEPIDFLDPETILMCARTDVQGDAVSWFYVSRDRCLTWQGPYRFTGLHLPISARTDIVPLGRDHALFMLSTSKEDGAEGRVFCARTADGGRSFVLQGFVGPEPEGYSIMPASTALSGGAVLTLTRCMGRGGGKGWIEAFTSHDEGKTWTRKGCIVDDTGSNGNPPALGWIEGMLLVVYGYRDPPFGIRMRMSFDDGQTWGAERVIRSDGGTADLGYPRIVKRGEGSLLAVYYFNDGDREERYVAASIVTPAKDQQGAEDGAASLQPQLGAPSCHHGPKRNVSGAFGEQSGEPVVRGRGSRRHDMGG</sequence>
<reference evidence="2 3" key="1">
    <citation type="submission" date="2017-03" db="EMBL/GenBank/DDBJ databases">
        <title>Genome of strain Rhizobium sp. CNPSo 668.</title>
        <authorList>
            <person name="Ribeiro R."/>
        </authorList>
    </citation>
    <scope>NUCLEOTIDE SEQUENCE [LARGE SCALE GENOMIC DNA]</scope>
    <source>
        <strain evidence="2 3">CNPSo 668</strain>
    </source>
</reference>
<dbReference type="EMBL" id="MXPU01000024">
    <property type="protein sequence ID" value="OWO91512.1"/>
    <property type="molecule type" value="Genomic_DNA"/>
</dbReference>
<organism evidence="2 3">
    <name type="scientific">Rhizobium esperanzae</name>
    <dbReference type="NCBI Taxonomy" id="1967781"/>
    <lineage>
        <taxon>Bacteria</taxon>
        <taxon>Pseudomonadati</taxon>
        <taxon>Pseudomonadota</taxon>
        <taxon>Alphaproteobacteria</taxon>
        <taxon>Hyphomicrobiales</taxon>
        <taxon>Rhizobiaceae</taxon>
        <taxon>Rhizobium/Agrobacterium group</taxon>
        <taxon>Rhizobium</taxon>
    </lineage>
</organism>
<gene>
    <name evidence="2" type="ORF">B5E41_26870</name>
</gene>
<proteinExistence type="predicted"/>
<dbReference type="Proteomes" id="UP000197269">
    <property type="component" value="Unassembled WGS sequence"/>
</dbReference>
<protein>
    <recommendedName>
        <fullName evidence="4">Sialidase domain-containing protein</fullName>
    </recommendedName>
</protein>
<accession>A0A246DMW9</accession>
<dbReference type="Gene3D" id="2.120.10.10">
    <property type="match status" value="1"/>
</dbReference>
<evidence type="ECO:0000256" key="1">
    <source>
        <dbReference type="SAM" id="MobiDB-lite"/>
    </source>
</evidence>
<evidence type="ECO:0008006" key="4">
    <source>
        <dbReference type="Google" id="ProtNLM"/>
    </source>
</evidence>
<dbReference type="SUPFAM" id="SSF50939">
    <property type="entry name" value="Sialidases"/>
    <property type="match status" value="1"/>
</dbReference>
<dbReference type="AlphaFoldDB" id="A0A246DMW9"/>
<evidence type="ECO:0000313" key="2">
    <source>
        <dbReference type="EMBL" id="OWO91512.1"/>
    </source>
</evidence>
<feature type="region of interest" description="Disordered" evidence="1">
    <location>
        <begin position="361"/>
        <end position="415"/>
    </location>
</feature>
<comment type="caution">
    <text evidence="2">The sequence shown here is derived from an EMBL/GenBank/DDBJ whole genome shotgun (WGS) entry which is preliminary data.</text>
</comment>